<proteinExistence type="inferred from homology"/>
<keyword evidence="2" id="KW-0285">Flavoprotein</keyword>
<dbReference type="InterPro" id="IPR039261">
    <property type="entry name" value="FNR_nucleotide-bd"/>
</dbReference>
<dbReference type="InterPro" id="IPR050415">
    <property type="entry name" value="MRET"/>
</dbReference>
<dbReference type="InterPro" id="IPR012675">
    <property type="entry name" value="Beta-grasp_dom_sf"/>
</dbReference>
<evidence type="ECO:0000256" key="7">
    <source>
        <dbReference type="ARBA" id="ARBA00023004"/>
    </source>
</evidence>
<dbReference type="SUPFAM" id="SSF54292">
    <property type="entry name" value="2Fe-2S ferredoxin-like"/>
    <property type="match status" value="1"/>
</dbReference>
<name>A0A1X7PBZ9_9HYPH</name>
<gene>
    <name evidence="12" type="ORF">SAMN02982922_3679</name>
</gene>
<dbReference type="InterPro" id="IPR017938">
    <property type="entry name" value="Riboflavin_synthase-like_b-brl"/>
</dbReference>
<keyword evidence="5" id="KW-0274">FAD</keyword>
<dbReference type="SUPFAM" id="SSF52343">
    <property type="entry name" value="Ferredoxin reductase-like, C-terminal NADP-linked domain"/>
    <property type="match status" value="1"/>
</dbReference>
<dbReference type="Pfam" id="PF00175">
    <property type="entry name" value="NAD_binding_1"/>
    <property type="match status" value="1"/>
</dbReference>
<protein>
    <submittedName>
        <fullName evidence="12">Ferredoxin-NADP reductase</fullName>
    </submittedName>
</protein>
<dbReference type="Pfam" id="PF00970">
    <property type="entry name" value="FAD_binding_6"/>
    <property type="match status" value="1"/>
</dbReference>
<evidence type="ECO:0000256" key="8">
    <source>
        <dbReference type="ARBA" id="ARBA00023014"/>
    </source>
</evidence>
<dbReference type="AlphaFoldDB" id="A0A1X7PBZ9"/>
<dbReference type="Gene3D" id="2.40.30.10">
    <property type="entry name" value="Translation factors"/>
    <property type="match status" value="1"/>
</dbReference>
<keyword evidence="6" id="KW-0560">Oxidoreductase</keyword>
<keyword evidence="13" id="KW-1185">Reference proteome</keyword>
<dbReference type="CDD" id="cd00207">
    <property type="entry name" value="fer2"/>
    <property type="match status" value="1"/>
</dbReference>
<dbReference type="Gene3D" id="3.10.20.30">
    <property type="match status" value="1"/>
</dbReference>
<dbReference type="InterPro" id="IPR017927">
    <property type="entry name" value="FAD-bd_FR_type"/>
</dbReference>
<dbReference type="CDD" id="cd06215">
    <property type="entry name" value="FNR_iron_sulfur_binding_1"/>
    <property type="match status" value="1"/>
</dbReference>
<keyword evidence="3" id="KW-0001">2Fe-2S</keyword>
<keyword evidence="7" id="KW-0408">Iron</keyword>
<organism evidence="12 13">
    <name type="scientific">Mesorhizobium australicum</name>
    <dbReference type="NCBI Taxonomy" id="536018"/>
    <lineage>
        <taxon>Bacteria</taxon>
        <taxon>Pseudomonadati</taxon>
        <taxon>Pseudomonadota</taxon>
        <taxon>Alphaproteobacteria</taxon>
        <taxon>Hyphomicrobiales</taxon>
        <taxon>Phyllobacteriaceae</taxon>
        <taxon>Mesorhizobium</taxon>
    </lineage>
</organism>
<dbReference type="PROSITE" id="PS51085">
    <property type="entry name" value="2FE2S_FER_2"/>
    <property type="match status" value="1"/>
</dbReference>
<dbReference type="PROSITE" id="PS00197">
    <property type="entry name" value="2FE2S_FER_1"/>
    <property type="match status" value="1"/>
</dbReference>
<comment type="cofactor">
    <cofactor evidence="1">
        <name>FAD</name>
        <dbReference type="ChEBI" id="CHEBI:57692"/>
    </cofactor>
</comment>
<dbReference type="GO" id="GO:0046872">
    <property type="term" value="F:metal ion binding"/>
    <property type="evidence" value="ECO:0007669"/>
    <property type="project" value="UniProtKB-KW"/>
</dbReference>
<dbReference type="InterPro" id="IPR001041">
    <property type="entry name" value="2Fe-2S_ferredoxin-type"/>
</dbReference>
<comment type="similarity">
    <text evidence="9">In the N-terminal section; belongs to the FAD-binding oxidoreductase type 6 family.</text>
</comment>
<reference evidence="12 13" key="1">
    <citation type="submission" date="2017-04" db="EMBL/GenBank/DDBJ databases">
        <authorList>
            <person name="Afonso C.L."/>
            <person name="Miller P.J."/>
            <person name="Scott M.A."/>
            <person name="Spackman E."/>
            <person name="Goraichik I."/>
            <person name="Dimitrov K.M."/>
            <person name="Suarez D.L."/>
            <person name="Swayne D.E."/>
        </authorList>
    </citation>
    <scope>NUCLEOTIDE SEQUENCE [LARGE SCALE GENOMIC DNA]</scope>
    <source>
        <strain evidence="12 13">B5P</strain>
    </source>
</reference>
<keyword evidence="8" id="KW-0411">Iron-sulfur</keyword>
<evidence type="ECO:0000259" key="11">
    <source>
        <dbReference type="PROSITE" id="PS51384"/>
    </source>
</evidence>
<dbReference type="InterPro" id="IPR001433">
    <property type="entry name" value="OxRdtase_FAD/NAD-bd"/>
</dbReference>
<dbReference type="PRINTS" id="PR00410">
    <property type="entry name" value="PHEHYDRXLASE"/>
</dbReference>
<dbReference type="InterPro" id="IPR036010">
    <property type="entry name" value="2Fe-2S_ferredoxin-like_sf"/>
</dbReference>
<dbReference type="GO" id="GO:0051537">
    <property type="term" value="F:2 iron, 2 sulfur cluster binding"/>
    <property type="evidence" value="ECO:0007669"/>
    <property type="project" value="UniProtKB-KW"/>
</dbReference>
<evidence type="ECO:0000256" key="3">
    <source>
        <dbReference type="ARBA" id="ARBA00022714"/>
    </source>
</evidence>
<dbReference type="PANTHER" id="PTHR47354:SF6">
    <property type="entry name" value="NADH OXIDOREDUCTASE HCR"/>
    <property type="match status" value="1"/>
</dbReference>
<dbReference type="GO" id="GO:0016491">
    <property type="term" value="F:oxidoreductase activity"/>
    <property type="evidence" value="ECO:0007669"/>
    <property type="project" value="UniProtKB-KW"/>
</dbReference>
<dbReference type="OrthoDB" id="9786134at2"/>
<evidence type="ECO:0000256" key="2">
    <source>
        <dbReference type="ARBA" id="ARBA00022630"/>
    </source>
</evidence>
<dbReference type="Proteomes" id="UP000193083">
    <property type="component" value="Unassembled WGS sequence"/>
</dbReference>
<evidence type="ECO:0000313" key="12">
    <source>
        <dbReference type="EMBL" id="SMH48104.1"/>
    </source>
</evidence>
<dbReference type="PANTHER" id="PTHR47354">
    <property type="entry name" value="NADH OXIDOREDUCTASE HCR"/>
    <property type="match status" value="1"/>
</dbReference>
<evidence type="ECO:0000259" key="10">
    <source>
        <dbReference type="PROSITE" id="PS51085"/>
    </source>
</evidence>
<evidence type="ECO:0000256" key="6">
    <source>
        <dbReference type="ARBA" id="ARBA00023002"/>
    </source>
</evidence>
<dbReference type="Pfam" id="PF00111">
    <property type="entry name" value="Fer2"/>
    <property type="match status" value="1"/>
</dbReference>
<evidence type="ECO:0000256" key="1">
    <source>
        <dbReference type="ARBA" id="ARBA00001974"/>
    </source>
</evidence>
<dbReference type="PROSITE" id="PS51384">
    <property type="entry name" value="FAD_FR"/>
    <property type="match status" value="1"/>
</dbReference>
<evidence type="ECO:0000256" key="4">
    <source>
        <dbReference type="ARBA" id="ARBA00022723"/>
    </source>
</evidence>
<dbReference type="Gene3D" id="3.40.50.80">
    <property type="entry name" value="Nucleotide-binding domain of ferredoxin-NADP reductase (FNR) module"/>
    <property type="match status" value="1"/>
</dbReference>
<dbReference type="InterPro" id="IPR006058">
    <property type="entry name" value="2Fe2S_fd_BS"/>
</dbReference>
<sequence>MNAFAAPPLYRHLDEMAPWNDRLQTLECIGVSDEAPEVKTFTFRSDNQTWFRYQPGQFITLELPVGDEPLMRTYTLSSSPSRPFSIAVTVKAQPGSLGTRWMFDTVRPGTLLRAYGPAGDFTLHRHPAAKYLFISAGSGVTPMMSMLRWLNDCAPWTDVAFVTCARRPEEIIFRKELELLGSRMPGLSLGFLIEERSSRESWFGHMGRIDAVRLPLLSPDFREREVFCCGPEPFMQAVRAMLDNAGFDMARYHQESFAAPAKEDVPPVSSPADDPVAEATPITFSLSGVDASCLSGQTVLQTARSAGVRIAAACEFGLCGTCKVKCDGPVDMQHNGGILDDEIADGYILACCSRPLGAVQIEA</sequence>
<accession>A0A1X7PBZ9</accession>
<feature type="domain" description="2Fe-2S ferredoxin-type" evidence="10">
    <location>
        <begin position="280"/>
        <end position="363"/>
    </location>
</feature>
<dbReference type="InterPro" id="IPR008333">
    <property type="entry name" value="Cbr1-like_FAD-bd_dom"/>
</dbReference>
<feature type="domain" description="FAD-binding FR-type" evidence="11">
    <location>
        <begin position="16"/>
        <end position="124"/>
    </location>
</feature>
<dbReference type="SUPFAM" id="SSF63380">
    <property type="entry name" value="Riboflavin synthase domain-like"/>
    <property type="match status" value="1"/>
</dbReference>
<dbReference type="RefSeq" id="WP_085465470.1">
    <property type="nucleotide sequence ID" value="NZ_FXBL01000004.1"/>
</dbReference>
<evidence type="ECO:0000313" key="13">
    <source>
        <dbReference type="Proteomes" id="UP000193083"/>
    </source>
</evidence>
<keyword evidence="4" id="KW-0479">Metal-binding</keyword>
<evidence type="ECO:0000256" key="5">
    <source>
        <dbReference type="ARBA" id="ARBA00022827"/>
    </source>
</evidence>
<evidence type="ECO:0000256" key="9">
    <source>
        <dbReference type="ARBA" id="ARBA00061434"/>
    </source>
</evidence>
<dbReference type="EMBL" id="FXBL01000004">
    <property type="protein sequence ID" value="SMH48104.1"/>
    <property type="molecule type" value="Genomic_DNA"/>
</dbReference>